<reference evidence="1 2" key="1">
    <citation type="submission" date="2020-08" db="EMBL/GenBank/DDBJ databases">
        <title>Novel species isolated from subtropical streams in China.</title>
        <authorList>
            <person name="Lu H."/>
        </authorList>
    </citation>
    <scope>NUCLEOTIDE SEQUENCE [LARGE SCALE GENOMIC DNA]</scope>
    <source>
        <strain evidence="1 2">KCTC 52442</strain>
    </source>
</reference>
<name>A0ABR6XU89_9BURK</name>
<dbReference type="Proteomes" id="UP000643610">
    <property type="component" value="Unassembled WGS sequence"/>
</dbReference>
<gene>
    <name evidence="1" type="ORF">H8K33_16205</name>
</gene>
<accession>A0ABR6XU89</accession>
<evidence type="ECO:0000313" key="1">
    <source>
        <dbReference type="EMBL" id="MBC3833052.1"/>
    </source>
</evidence>
<evidence type="ECO:0000313" key="2">
    <source>
        <dbReference type="Proteomes" id="UP000643610"/>
    </source>
</evidence>
<sequence length="269" mass="30614">MQQKNTVTYAWAASMAADERGHYPISLLKLALSKSGAAYQAQASKHDMPQWRTLRHVQMGKELDVVWTFTTPEREKDLLPIRIPIDRGLLGWRLLLIKATDTDQFAQFDNVEQLRALRSGQGHDWPDFPILRANGFNVSPSSSYQGLFAMLARGRISYFPRSLTEIESEVQSHQQQGLVIAPRWVLNYPAPLYFFVQKEKTSLAAAIERGLLMAMKDGSMRQLFLQHFGAAIKQAKLDQRSVVQLNNPYLSAETPLQRSEFWFSPALGY</sequence>
<comment type="caution">
    <text evidence="1">The sequence shown here is derived from an EMBL/GenBank/DDBJ whole genome shotgun (WGS) entry which is preliminary data.</text>
</comment>
<dbReference type="EMBL" id="JACOFU010000007">
    <property type="protein sequence ID" value="MBC3833052.1"/>
    <property type="molecule type" value="Genomic_DNA"/>
</dbReference>
<proteinExistence type="predicted"/>
<dbReference type="SUPFAM" id="SSF53850">
    <property type="entry name" value="Periplasmic binding protein-like II"/>
    <property type="match status" value="1"/>
</dbReference>
<keyword evidence="2" id="KW-1185">Reference proteome</keyword>
<organism evidence="1 2">
    <name type="scientific">Undibacterium amnicola</name>
    <dbReference type="NCBI Taxonomy" id="1834038"/>
    <lineage>
        <taxon>Bacteria</taxon>
        <taxon>Pseudomonadati</taxon>
        <taxon>Pseudomonadota</taxon>
        <taxon>Betaproteobacteria</taxon>
        <taxon>Burkholderiales</taxon>
        <taxon>Oxalobacteraceae</taxon>
        <taxon>Undibacterium</taxon>
    </lineage>
</organism>
<protein>
    <submittedName>
        <fullName evidence="1">Transporter substrate-binding domain-containing protein</fullName>
    </submittedName>
</protein>
<dbReference type="RefSeq" id="WP_186892089.1">
    <property type="nucleotide sequence ID" value="NZ_JACOFU010000007.1"/>
</dbReference>